<dbReference type="Gene3D" id="1.10.510.10">
    <property type="entry name" value="Transferase(Phosphotransferase) domain 1"/>
    <property type="match status" value="1"/>
</dbReference>
<dbReference type="GO" id="GO:0005524">
    <property type="term" value="F:ATP binding"/>
    <property type="evidence" value="ECO:0007669"/>
    <property type="project" value="InterPro"/>
</dbReference>
<evidence type="ECO:0000313" key="2">
    <source>
        <dbReference type="EMBL" id="PGH29376.1"/>
    </source>
</evidence>
<dbReference type="InterPro" id="IPR000719">
    <property type="entry name" value="Prot_kinase_dom"/>
</dbReference>
<dbReference type="PROSITE" id="PS50011">
    <property type="entry name" value="PROTEIN_KINASE_DOM"/>
    <property type="match status" value="1"/>
</dbReference>
<organism evidence="2 3">
    <name type="scientific">[Emmonsia] crescens</name>
    <dbReference type="NCBI Taxonomy" id="73230"/>
    <lineage>
        <taxon>Eukaryota</taxon>
        <taxon>Fungi</taxon>
        <taxon>Dikarya</taxon>
        <taxon>Ascomycota</taxon>
        <taxon>Pezizomycotina</taxon>
        <taxon>Eurotiomycetes</taxon>
        <taxon>Eurotiomycetidae</taxon>
        <taxon>Onygenales</taxon>
        <taxon>Ajellomycetaceae</taxon>
        <taxon>Emergomyces</taxon>
    </lineage>
</organism>
<dbReference type="GO" id="GO:0004672">
    <property type="term" value="F:protein kinase activity"/>
    <property type="evidence" value="ECO:0007669"/>
    <property type="project" value="InterPro"/>
</dbReference>
<evidence type="ECO:0000313" key="3">
    <source>
        <dbReference type="Proteomes" id="UP000226031"/>
    </source>
</evidence>
<reference evidence="2 3" key="1">
    <citation type="submission" date="2017-10" db="EMBL/GenBank/DDBJ databases">
        <title>Comparative genomics in systemic dimorphic fungi from Ajellomycetaceae.</title>
        <authorList>
            <person name="Munoz J.F."/>
            <person name="Mcewen J.G."/>
            <person name="Clay O.K."/>
            <person name="Cuomo C.A."/>
        </authorList>
    </citation>
    <scope>NUCLEOTIDE SEQUENCE [LARGE SCALE GENOMIC DNA]</scope>
    <source>
        <strain evidence="2 3">UAMH4076</strain>
    </source>
</reference>
<dbReference type="STRING" id="73230.A0A2B7Z650"/>
<accession>A0A2B7Z650</accession>
<dbReference type="Proteomes" id="UP000226031">
    <property type="component" value="Unassembled WGS sequence"/>
</dbReference>
<feature type="domain" description="Protein kinase" evidence="1">
    <location>
        <begin position="37"/>
        <end position="297"/>
    </location>
</feature>
<dbReference type="VEuPathDB" id="FungiDB:EMCG_08344"/>
<sequence>MDCPPAVPANTCWNIWLKHRKQYCPFLEDRRDISSGIEFLELLAAAGHSYVIKVRLQGNVYALKLYTLLQPHWSPSRFEKYALTEDPFIVECQVYDYLIEKKLVGVASPHCHGWLTIDNDQERKLARKLHQTFEWRRRPDTARDPVRGLLLEYVEGYTLDKAYMTPLAAQSLRDQLNHLHSLDIAHGDFLPRNIMVSNDSRALLIDFSSAILWPHPNFLVRKREDFLRYIENEKSALELFLFRLQMVRKTSVLFIYLAHIKQLKRHQGMKFTDAESEEEAYGGTLSNRANNNYAFVD</sequence>
<proteinExistence type="predicted"/>
<dbReference type="AlphaFoldDB" id="A0A2B7Z650"/>
<dbReference type="PANTHER" id="PTHR37171">
    <property type="entry name" value="SERINE/THREONINE-PROTEIN KINASE YRZF-RELATED"/>
    <property type="match status" value="1"/>
</dbReference>
<name>A0A2B7Z650_9EURO</name>
<gene>
    <name evidence="2" type="ORF">GX50_07880</name>
</gene>
<comment type="caution">
    <text evidence="2">The sequence shown here is derived from an EMBL/GenBank/DDBJ whole genome shotgun (WGS) entry which is preliminary data.</text>
</comment>
<dbReference type="SUPFAM" id="SSF56112">
    <property type="entry name" value="Protein kinase-like (PK-like)"/>
    <property type="match status" value="1"/>
</dbReference>
<dbReference type="InterPro" id="IPR025213">
    <property type="entry name" value="Sim4_Fta2"/>
</dbReference>
<dbReference type="InterPro" id="IPR052396">
    <property type="entry name" value="Meiotic_Drive_Suppr_Kinase"/>
</dbReference>
<dbReference type="EMBL" id="PDND01000248">
    <property type="protein sequence ID" value="PGH29376.1"/>
    <property type="molecule type" value="Genomic_DNA"/>
</dbReference>
<dbReference type="PANTHER" id="PTHR37171:SF1">
    <property type="entry name" value="SERINE_THREONINE-PROTEIN KINASE YRZF-RELATED"/>
    <property type="match status" value="1"/>
</dbReference>
<evidence type="ECO:0000259" key="1">
    <source>
        <dbReference type="PROSITE" id="PS50011"/>
    </source>
</evidence>
<dbReference type="InterPro" id="IPR011009">
    <property type="entry name" value="Kinase-like_dom_sf"/>
</dbReference>
<protein>
    <recommendedName>
        <fullName evidence="1">Protein kinase domain-containing protein</fullName>
    </recommendedName>
</protein>
<keyword evidence="3" id="KW-1185">Reference proteome</keyword>
<dbReference type="Pfam" id="PF13095">
    <property type="entry name" value="FTA2"/>
    <property type="match status" value="1"/>
</dbReference>